<dbReference type="Proteomes" id="UP000183190">
    <property type="component" value="Unassembled WGS sequence"/>
</dbReference>
<feature type="transmembrane region" description="Helical" evidence="1">
    <location>
        <begin position="12"/>
        <end position="31"/>
    </location>
</feature>
<name>A0A1H6IY18_RUMFL</name>
<evidence type="ECO:0000256" key="1">
    <source>
        <dbReference type="SAM" id="Phobius"/>
    </source>
</evidence>
<dbReference type="NCBIfam" id="TIGR02532">
    <property type="entry name" value="IV_pilin_GFxxxE"/>
    <property type="match status" value="1"/>
</dbReference>
<sequence>MKHRIKKGFTLIELIVVMAIFSILMVAVMAITGPVQRLFHKTALSEKTYSYANNIQLNLQGKLEYAENISVCTSDKIDFNGVDGVDDEDLAKLAEEYRSSHFKNTVGYDGTNVKYLKGNIHIIKLCNNACKDSKGNDVEQGQILHRVYSFDTKAADKITSSTSYTEEKDLNDAFFNAQDAVYSFNYSLGASNLKVVNLPNDPSLSSVDKDIVYRAIEDDINDKSYLFSAANIGISIVLSKSDGGFVDVPAGAGNNAYRAFSSPVAVQVANIPLTNINIRAKTVPAQFMFKGVQRPKMETEGGSVTLQAHGDTGSAFDTAYANPNFSFTNDLYFVYSYTDEMY</sequence>
<dbReference type="EMBL" id="FNWV01000004">
    <property type="protein sequence ID" value="SEH54577.1"/>
    <property type="molecule type" value="Genomic_DNA"/>
</dbReference>
<organism evidence="2 3">
    <name type="scientific">Ruminococcus flavefaciens</name>
    <dbReference type="NCBI Taxonomy" id="1265"/>
    <lineage>
        <taxon>Bacteria</taxon>
        <taxon>Bacillati</taxon>
        <taxon>Bacillota</taxon>
        <taxon>Clostridia</taxon>
        <taxon>Eubacteriales</taxon>
        <taxon>Oscillospiraceae</taxon>
        <taxon>Ruminococcus</taxon>
    </lineage>
</organism>
<dbReference type="RefSeq" id="WP_074715677.1">
    <property type="nucleotide sequence ID" value="NZ_FNWV01000004.1"/>
</dbReference>
<protein>
    <submittedName>
        <fullName evidence="2">Prepilin-type N-terminal cleavage/methylation domain-containing protein</fullName>
    </submittedName>
</protein>
<keyword evidence="1" id="KW-0472">Membrane</keyword>
<proteinExistence type="predicted"/>
<reference evidence="2 3" key="1">
    <citation type="submission" date="2016-10" db="EMBL/GenBank/DDBJ databases">
        <authorList>
            <person name="de Groot N.N."/>
        </authorList>
    </citation>
    <scope>NUCLEOTIDE SEQUENCE [LARGE SCALE GENOMIC DNA]</scope>
    <source>
        <strain evidence="2 3">YAD2003</strain>
    </source>
</reference>
<dbReference type="Pfam" id="PF07963">
    <property type="entry name" value="N_methyl"/>
    <property type="match status" value="1"/>
</dbReference>
<evidence type="ECO:0000313" key="2">
    <source>
        <dbReference type="EMBL" id="SEH54577.1"/>
    </source>
</evidence>
<gene>
    <name evidence="2" type="ORF">SAMN02910265_01328</name>
</gene>
<evidence type="ECO:0000313" key="3">
    <source>
        <dbReference type="Proteomes" id="UP000183190"/>
    </source>
</evidence>
<dbReference type="SUPFAM" id="SSF54523">
    <property type="entry name" value="Pili subunits"/>
    <property type="match status" value="1"/>
</dbReference>
<dbReference type="InterPro" id="IPR012902">
    <property type="entry name" value="N_methyl_site"/>
</dbReference>
<dbReference type="PROSITE" id="PS00409">
    <property type="entry name" value="PROKAR_NTER_METHYL"/>
    <property type="match status" value="1"/>
</dbReference>
<keyword evidence="1" id="KW-0812">Transmembrane</keyword>
<accession>A0A1H6IY18</accession>
<dbReference type="AlphaFoldDB" id="A0A1H6IY18"/>
<keyword evidence="1" id="KW-1133">Transmembrane helix</keyword>
<dbReference type="InterPro" id="IPR045584">
    <property type="entry name" value="Pilin-like"/>
</dbReference>